<comment type="caution">
    <text evidence="9">The sequence shown here is derived from an EMBL/GenBank/DDBJ whole genome shotgun (WGS) entry which is preliminary data.</text>
</comment>
<gene>
    <name evidence="7 9" type="primary">glyA</name>
    <name evidence="9" type="ORF">R4146_06765</name>
</gene>
<dbReference type="HAMAP" id="MF_00051">
    <property type="entry name" value="SHMT"/>
    <property type="match status" value="1"/>
</dbReference>
<evidence type="ECO:0000313" key="10">
    <source>
        <dbReference type="Proteomes" id="UP001370590"/>
    </source>
</evidence>
<dbReference type="InterPro" id="IPR015424">
    <property type="entry name" value="PyrdxlP-dep_Trfase"/>
</dbReference>
<dbReference type="EMBL" id="JAWMWH010000003">
    <property type="protein sequence ID" value="MEJ6400846.1"/>
    <property type="molecule type" value="Genomic_DNA"/>
</dbReference>
<dbReference type="PIRSF" id="PIRSF000412">
    <property type="entry name" value="SHMT"/>
    <property type="match status" value="1"/>
</dbReference>
<dbReference type="NCBIfam" id="NF000586">
    <property type="entry name" value="PRK00011.1"/>
    <property type="match status" value="1"/>
</dbReference>
<comment type="subcellular location">
    <subcellularLocation>
        <location evidence="7">Cytoplasm</location>
    </subcellularLocation>
</comment>
<comment type="function">
    <text evidence="7">Catalyzes the reversible interconversion of serine and glycine with tetrahydrofolate (THF) serving as the one-carbon carrier. This reaction serves as the major source of one-carbon groups required for the biosynthesis of purines, thymidylate, methionine, and other important biomolecules. Also exhibits THF-independent aldolase activity toward beta-hydroxyamino acids, producing glycine and aldehydes, via a retro-aldol mechanism.</text>
</comment>
<feature type="site" description="Plays an important role in substrate specificity" evidence="7">
    <location>
        <position position="225"/>
    </location>
</feature>
<dbReference type="InterPro" id="IPR015421">
    <property type="entry name" value="PyrdxlP-dep_Trfase_major"/>
</dbReference>
<evidence type="ECO:0000313" key="9">
    <source>
        <dbReference type="EMBL" id="MEJ6400846.1"/>
    </source>
</evidence>
<dbReference type="InterPro" id="IPR049943">
    <property type="entry name" value="Ser_HO-MeTrfase-like"/>
</dbReference>
<evidence type="ECO:0000256" key="4">
    <source>
        <dbReference type="ARBA" id="ARBA00022605"/>
    </source>
</evidence>
<dbReference type="PROSITE" id="PS00096">
    <property type="entry name" value="SHMT"/>
    <property type="match status" value="1"/>
</dbReference>
<evidence type="ECO:0000259" key="8">
    <source>
        <dbReference type="Pfam" id="PF00464"/>
    </source>
</evidence>
<feature type="domain" description="Serine hydroxymethyltransferase-like" evidence="8">
    <location>
        <begin position="6"/>
        <end position="379"/>
    </location>
</feature>
<dbReference type="RefSeq" id="WP_339960700.1">
    <property type="nucleotide sequence ID" value="NZ_JAWMWH010000003.1"/>
</dbReference>
<evidence type="ECO:0000256" key="6">
    <source>
        <dbReference type="ARBA" id="ARBA00022898"/>
    </source>
</evidence>
<accession>A0ABU8SLS9</accession>
<dbReference type="EC" id="2.1.2.1" evidence="7"/>
<keyword evidence="4 7" id="KW-0028">Amino-acid biosynthesis</keyword>
<protein>
    <recommendedName>
        <fullName evidence="7">Serine hydroxymethyltransferase</fullName>
        <shortName evidence="7">SHMT</shortName>
        <shortName evidence="7">Serine methylase</shortName>
        <ecNumber evidence="7">2.1.2.1</ecNumber>
    </recommendedName>
</protein>
<dbReference type="InterPro" id="IPR015422">
    <property type="entry name" value="PyrdxlP-dep_Trfase_small"/>
</dbReference>
<dbReference type="CDD" id="cd00378">
    <property type="entry name" value="SHMT"/>
    <property type="match status" value="1"/>
</dbReference>
<evidence type="ECO:0000256" key="1">
    <source>
        <dbReference type="ARBA" id="ARBA00001933"/>
    </source>
</evidence>
<keyword evidence="3 7" id="KW-0554">One-carbon metabolism</keyword>
<comment type="cofactor">
    <cofactor evidence="1 7">
        <name>pyridoxal 5'-phosphate</name>
        <dbReference type="ChEBI" id="CHEBI:597326"/>
    </cofactor>
</comment>
<evidence type="ECO:0000256" key="7">
    <source>
        <dbReference type="HAMAP-Rule" id="MF_00051"/>
    </source>
</evidence>
<reference evidence="9 10" key="1">
    <citation type="submission" date="2023-10" db="EMBL/GenBank/DDBJ databases">
        <title>Nicoliella lavandulae sp. nov. isolated from Lavandula angustifolia flowers.</title>
        <authorList>
            <person name="Alcantara C."/>
            <person name="Zuniga M."/>
            <person name="Landete J.M."/>
            <person name="Monedero V."/>
        </authorList>
    </citation>
    <scope>NUCLEOTIDE SEQUENCE [LARGE SCALE GENOMIC DNA]</scope>
    <source>
        <strain evidence="9 10">Es01</strain>
    </source>
</reference>
<comment type="pathway">
    <text evidence="7">One-carbon metabolism; tetrahydrofolate interconversion.</text>
</comment>
<evidence type="ECO:0000256" key="2">
    <source>
        <dbReference type="ARBA" id="ARBA00006376"/>
    </source>
</evidence>
<keyword evidence="7" id="KW-0963">Cytoplasm</keyword>
<comment type="catalytic activity">
    <reaction evidence="7">
        <text>(6R)-5,10-methylene-5,6,7,8-tetrahydrofolate + glycine + H2O = (6S)-5,6,7,8-tetrahydrofolate + L-serine</text>
        <dbReference type="Rhea" id="RHEA:15481"/>
        <dbReference type="ChEBI" id="CHEBI:15377"/>
        <dbReference type="ChEBI" id="CHEBI:15636"/>
        <dbReference type="ChEBI" id="CHEBI:33384"/>
        <dbReference type="ChEBI" id="CHEBI:57305"/>
        <dbReference type="ChEBI" id="CHEBI:57453"/>
        <dbReference type="EC" id="2.1.2.1"/>
    </reaction>
</comment>
<keyword evidence="6 7" id="KW-0663">Pyridoxal phosphate</keyword>
<dbReference type="InterPro" id="IPR039429">
    <property type="entry name" value="SHMT-like_dom"/>
</dbReference>
<keyword evidence="10" id="KW-1185">Reference proteome</keyword>
<dbReference type="Gene3D" id="3.90.1150.10">
    <property type="entry name" value="Aspartate Aminotransferase, domain 1"/>
    <property type="match status" value="1"/>
</dbReference>
<dbReference type="InterPro" id="IPR001085">
    <property type="entry name" value="Ser_HO-MeTrfase"/>
</dbReference>
<dbReference type="Pfam" id="PF00464">
    <property type="entry name" value="SHMT"/>
    <property type="match status" value="1"/>
</dbReference>
<dbReference type="Gene3D" id="3.40.640.10">
    <property type="entry name" value="Type I PLP-dependent aspartate aminotransferase-like (Major domain)"/>
    <property type="match status" value="1"/>
</dbReference>
<sequence>MYDFSAQDPTIWNAIQKESNRQDSVIELIASENIASKAVRAAQGSVLTNKYAVGYPGKRVYTGNEALDVIDNAAKQRAEKLFHAEYANVYPHSGTQANQAVYAAFLKPGDKILAMSEHAGGHFTHGQKHNFSGQLYESHFYGVDPETELLDFDEIEKIAKEVKPKLIIAGASAYSHIIDWTKFRKIADEVNAYLMVDMAHIAGLVAAGLHPNPVEVADVVTSTTHKTLRGPRGGMILAKAKYADALDNAVFPISQSGTLEHVIAAKAIAYDEALQPSFKEYAQNVINNAQAMAKVFNADDKIRLVSGGTENHEMTLDLNATGLTGEQAADLLYSVGIATNKELLPLESGNTMEGIRIGTPTITSRNFNEDDATQVAKLIVTVLNHPNDEDQLNDVKQAVVQLVNDHPITR</sequence>
<feature type="modified residue" description="N6-(pyridoxal phosphate)lysine" evidence="7">
    <location>
        <position position="226"/>
    </location>
</feature>
<dbReference type="PANTHER" id="PTHR11680">
    <property type="entry name" value="SERINE HYDROXYMETHYLTRANSFERASE"/>
    <property type="match status" value="1"/>
</dbReference>
<dbReference type="PANTHER" id="PTHR11680:SF35">
    <property type="entry name" value="SERINE HYDROXYMETHYLTRANSFERASE 1"/>
    <property type="match status" value="1"/>
</dbReference>
<organism evidence="9 10">
    <name type="scientific">Nicoliella lavandulae</name>
    <dbReference type="NCBI Taxonomy" id="3082954"/>
    <lineage>
        <taxon>Bacteria</taxon>
        <taxon>Bacillati</taxon>
        <taxon>Bacillota</taxon>
        <taxon>Bacilli</taxon>
        <taxon>Lactobacillales</taxon>
        <taxon>Lactobacillaceae</taxon>
        <taxon>Nicoliella</taxon>
    </lineage>
</organism>
<comment type="caution">
    <text evidence="7">Lacks conserved residue(s) required for the propagation of feature annotation.</text>
</comment>
<keyword evidence="5 7" id="KW-0808">Transferase</keyword>
<dbReference type="InterPro" id="IPR019798">
    <property type="entry name" value="Ser_HO-MeTrfase_PLP_BS"/>
</dbReference>
<proteinExistence type="inferred from homology"/>
<dbReference type="SUPFAM" id="SSF53383">
    <property type="entry name" value="PLP-dependent transferases"/>
    <property type="match status" value="1"/>
</dbReference>
<dbReference type="Proteomes" id="UP001370590">
    <property type="component" value="Unassembled WGS sequence"/>
</dbReference>
<dbReference type="GO" id="GO:0004372">
    <property type="term" value="F:glycine hydroxymethyltransferase activity"/>
    <property type="evidence" value="ECO:0007669"/>
    <property type="project" value="UniProtKB-EC"/>
</dbReference>
<name>A0ABU8SLS9_9LACO</name>
<comment type="similarity">
    <text evidence="2 7">Belongs to the SHMT family.</text>
</comment>
<evidence type="ECO:0000256" key="5">
    <source>
        <dbReference type="ARBA" id="ARBA00022679"/>
    </source>
</evidence>
<comment type="subunit">
    <text evidence="7">Homodimer.</text>
</comment>
<evidence type="ECO:0000256" key="3">
    <source>
        <dbReference type="ARBA" id="ARBA00022563"/>
    </source>
</evidence>
<comment type="pathway">
    <text evidence="7">Amino-acid biosynthesis; glycine biosynthesis; glycine from L-serine: step 1/1.</text>
</comment>